<dbReference type="KEGG" id="pbap:Pla133_42530"/>
<dbReference type="Proteomes" id="UP000316921">
    <property type="component" value="Chromosome"/>
</dbReference>
<organism evidence="1 2">
    <name type="scientific">Engelhardtia mirabilis</name>
    <dbReference type="NCBI Taxonomy" id="2528011"/>
    <lineage>
        <taxon>Bacteria</taxon>
        <taxon>Pseudomonadati</taxon>
        <taxon>Planctomycetota</taxon>
        <taxon>Planctomycetia</taxon>
        <taxon>Planctomycetia incertae sedis</taxon>
        <taxon>Engelhardtia</taxon>
    </lineage>
</organism>
<gene>
    <name evidence="1" type="ORF">Pla133_42530</name>
</gene>
<name>A0A518BQ83_9BACT</name>
<evidence type="ECO:0008006" key="3">
    <source>
        <dbReference type="Google" id="ProtNLM"/>
    </source>
</evidence>
<accession>A0A518BQ83</accession>
<proteinExistence type="predicted"/>
<protein>
    <recommendedName>
        <fullName evidence="3">ISXO2-like transposase domain protein</fullName>
    </recommendedName>
</protein>
<reference evidence="1 2" key="1">
    <citation type="submission" date="2019-02" db="EMBL/GenBank/DDBJ databases">
        <title>Deep-cultivation of Planctomycetes and their phenomic and genomic characterization uncovers novel biology.</title>
        <authorList>
            <person name="Wiegand S."/>
            <person name="Jogler M."/>
            <person name="Boedeker C."/>
            <person name="Pinto D."/>
            <person name="Vollmers J."/>
            <person name="Rivas-Marin E."/>
            <person name="Kohn T."/>
            <person name="Peeters S.H."/>
            <person name="Heuer A."/>
            <person name="Rast P."/>
            <person name="Oberbeckmann S."/>
            <person name="Bunk B."/>
            <person name="Jeske O."/>
            <person name="Meyerdierks A."/>
            <person name="Storesund J.E."/>
            <person name="Kallscheuer N."/>
            <person name="Luecker S."/>
            <person name="Lage O.M."/>
            <person name="Pohl T."/>
            <person name="Merkel B.J."/>
            <person name="Hornburger P."/>
            <person name="Mueller R.-W."/>
            <person name="Bruemmer F."/>
            <person name="Labrenz M."/>
            <person name="Spormann A.M."/>
            <person name="Op den Camp H."/>
            <person name="Overmann J."/>
            <person name="Amann R."/>
            <person name="Jetten M.S.M."/>
            <person name="Mascher T."/>
            <person name="Medema M.H."/>
            <person name="Devos D.P."/>
            <person name="Kaster A.-K."/>
            <person name="Ovreas L."/>
            <person name="Rohde M."/>
            <person name="Galperin M.Y."/>
            <person name="Jogler C."/>
        </authorList>
    </citation>
    <scope>NUCLEOTIDE SEQUENCE [LARGE SCALE GENOMIC DNA]</scope>
    <source>
        <strain evidence="1 2">Pla133</strain>
    </source>
</reference>
<evidence type="ECO:0000313" key="2">
    <source>
        <dbReference type="Proteomes" id="UP000316921"/>
    </source>
</evidence>
<keyword evidence="2" id="KW-1185">Reference proteome</keyword>
<evidence type="ECO:0000313" key="1">
    <source>
        <dbReference type="EMBL" id="QDU69137.1"/>
    </source>
</evidence>
<dbReference type="AlphaFoldDB" id="A0A518BQ83"/>
<sequence>MKPYRSSTPFWPPRCPFDDCDSNRTGTPFLAQRRGQYPRKCDGRLVQRFGCRTCGRRFSSQTFRLDYRLKKPRLLRRHVELFVSKVTLRQTSRISGAKLDTVARHQELLGRNCERMQRAILQGLGSDRPRLRGRRISLDELETFETDRRLRPVTVPVLVDVRSLFVFGAEVGTLPARGNLRPRDRARKDREELMFGRRENESRFAVTGVVRAAAPYFEPGSGMVLLTDRKQSYIGILQQELGQKIRHHRIPSSLARGRSNPLFQINHTLASLRDGVSRLVRRNWAHSKKRQRLRSHLWIWIVWRNFVRAITNRAPGTTCAMALGVMDRKLTLPDMCRWKAEYLR</sequence>
<dbReference type="EMBL" id="CP036287">
    <property type="protein sequence ID" value="QDU69137.1"/>
    <property type="molecule type" value="Genomic_DNA"/>
</dbReference>